<comment type="caution">
    <text evidence="1">The sequence shown here is derived from an EMBL/GenBank/DDBJ whole genome shotgun (WGS) entry which is preliminary data.</text>
</comment>
<dbReference type="AlphaFoldDB" id="A0A2S5T0R2"/>
<organism evidence="1 2">
    <name type="scientific">Caldimonas thermodepolymerans</name>
    <dbReference type="NCBI Taxonomy" id="215580"/>
    <lineage>
        <taxon>Bacteria</taxon>
        <taxon>Pseudomonadati</taxon>
        <taxon>Pseudomonadota</taxon>
        <taxon>Betaproteobacteria</taxon>
        <taxon>Burkholderiales</taxon>
        <taxon>Sphaerotilaceae</taxon>
        <taxon>Caldimonas</taxon>
    </lineage>
</organism>
<keyword evidence="2" id="KW-1185">Reference proteome</keyword>
<dbReference type="Proteomes" id="UP000239406">
    <property type="component" value="Unassembled WGS sequence"/>
</dbReference>
<sequence>MSNGPLVTIRELLAQCSPEEQETLFRELRERHIIHEFERIIGAPAEMILEAVHRAPELTRRMLRGVIADAAFRTFVVPAVAPQGWRDVTPAGNFAYDYMMEDDLGRVSVQVKLQRSERGAPVVKDGARFGFPGEVFMTETQKTRTGNDGDGEKTRPYRYGEFDVLAVSMQPSTGQWDRYMYTLGRWLLPGKGENEIATLQPVARTPNEFWTDDFATVATWFRAEDGGKRMALAAAVKRPRRKKGAGGEAPELF</sequence>
<dbReference type="Gene3D" id="3.40.1350.10">
    <property type="match status" value="1"/>
</dbReference>
<dbReference type="EMBL" id="PSNY01000024">
    <property type="protein sequence ID" value="PPE68563.1"/>
    <property type="molecule type" value="Genomic_DNA"/>
</dbReference>
<name>A0A2S5T0R2_9BURK</name>
<dbReference type="GO" id="GO:0003676">
    <property type="term" value="F:nucleic acid binding"/>
    <property type="evidence" value="ECO:0007669"/>
    <property type="project" value="InterPro"/>
</dbReference>
<evidence type="ECO:0000313" key="1">
    <source>
        <dbReference type="EMBL" id="PPE68563.1"/>
    </source>
</evidence>
<proteinExistence type="predicted"/>
<gene>
    <name evidence="1" type="ORF">C1702_16635</name>
</gene>
<evidence type="ECO:0000313" key="2">
    <source>
        <dbReference type="Proteomes" id="UP000239406"/>
    </source>
</evidence>
<reference evidence="1 2" key="1">
    <citation type="submission" date="2018-02" db="EMBL/GenBank/DDBJ databases">
        <title>Reclassifiation of [Polyangium] brachysporum DSM 7029 as Guopingzhaonella breviflexa gen. nov., sp. nov., a member of the family Comamonadaceae.</title>
        <authorList>
            <person name="Tang B."/>
        </authorList>
    </citation>
    <scope>NUCLEOTIDE SEQUENCE [LARGE SCALE GENOMIC DNA]</scope>
    <source>
        <strain evidence="1 2">DSM 15344</strain>
    </source>
</reference>
<accession>A0A2S5T0R2</accession>
<dbReference type="InterPro" id="IPR011856">
    <property type="entry name" value="tRNA_endonuc-like_dom_sf"/>
</dbReference>
<dbReference type="RefSeq" id="WP_104358837.1">
    <property type="nucleotide sequence ID" value="NZ_CP064338.1"/>
</dbReference>
<protein>
    <submittedName>
        <fullName evidence="1">Uncharacterized protein</fullName>
    </submittedName>
</protein>